<dbReference type="Gene3D" id="2.30.29.30">
    <property type="entry name" value="Pleckstrin-homology domain (PH domain)/Phosphotyrosine-binding domain (PTB)"/>
    <property type="match status" value="1"/>
</dbReference>
<gene>
    <name evidence="5" type="ORF">WMY93_020590</name>
</gene>
<dbReference type="GO" id="GO:0005886">
    <property type="term" value="C:plasma membrane"/>
    <property type="evidence" value="ECO:0007669"/>
    <property type="project" value="TreeGrafter"/>
</dbReference>
<feature type="compositionally biased region" description="Basic and acidic residues" evidence="3">
    <location>
        <begin position="188"/>
        <end position="215"/>
    </location>
</feature>
<dbReference type="InterPro" id="IPR051230">
    <property type="entry name" value="APP-Binding"/>
</dbReference>
<keyword evidence="2" id="KW-0677">Repeat</keyword>
<sequence length="525" mass="57966">MSQKPEGLSPEETESPVLNGTSQSEPVRRSWRPCQMLDQDGEVVHLHQQQHPAPSHRSRRRTHHPQTAPPHRPDPAGPAPNPTPHPRPAVTRYRRHGDPNPRLRMRQQRHVIVEESKDTSATGRTKTHQRDPQTVTSIHSPGGDVSRGLTPEQAQVSRDKPTEDESQDFQRSKKNSCKETTQQDVELSQDKFTHLQEQETEEAHGEEASRFKEELGVNGPLQRGPQPPPIHDTPPEDSDKSDEEEDSSYPQTYADFYSQSHQKSYTEPKQHPKSFPEPLRTAYPSEPERIHKALQNLLWTAPSAPGFTTTTVNLTERAASAALCPEAGGRGPLQAQATRCVPGGYSRGGGAKADPISLAIRGIKEAIEEESSPTDEASPGSPCECPYSTQDPAEASGTYPQTQRDAPTSSQQRVSPAQPQEVRHSLPSFPTFVDVPGPCDPDDLIDGIIFAATYLGCTHLLSERTPSKSARMQQAQEAMSRVRAAQKQAKNRKKGADTDSGSTVEVDLFMSTQRIKVLTQTLRRA</sequence>
<feature type="region of interest" description="Disordered" evidence="3">
    <location>
        <begin position="368"/>
        <end position="429"/>
    </location>
</feature>
<feature type="compositionally biased region" description="Polar residues" evidence="3">
    <location>
        <begin position="398"/>
        <end position="418"/>
    </location>
</feature>
<dbReference type="GO" id="GO:0043197">
    <property type="term" value="C:dendritic spine"/>
    <property type="evidence" value="ECO:0007669"/>
    <property type="project" value="TreeGrafter"/>
</dbReference>
<dbReference type="EMBL" id="JBBPFD010000015">
    <property type="protein sequence ID" value="KAK7895265.1"/>
    <property type="molecule type" value="Genomic_DNA"/>
</dbReference>
<dbReference type="AlphaFoldDB" id="A0AAW0N9G1"/>
<dbReference type="GO" id="GO:0007268">
    <property type="term" value="P:chemical synaptic transmission"/>
    <property type="evidence" value="ECO:0007669"/>
    <property type="project" value="TreeGrafter"/>
</dbReference>
<dbReference type="Pfam" id="PF00640">
    <property type="entry name" value="PID"/>
    <property type="match status" value="1"/>
</dbReference>
<dbReference type="InterPro" id="IPR006020">
    <property type="entry name" value="PTB/PI_dom"/>
</dbReference>
<feature type="compositionally biased region" description="Basic and acidic residues" evidence="3">
    <location>
        <begin position="157"/>
        <end position="171"/>
    </location>
</feature>
<keyword evidence="6" id="KW-1185">Reference proteome</keyword>
<dbReference type="GO" id="GO:0005737">
    <property type="term" value="C:cytoplasm"/>
    <property type="evidence" value="ECO:0007669"/>
    <property type="project" value="TreeGrafter"/>
</dbReference>
<evidence type="ECO:0000313" key="5">
    <source>
        <dbReference type="EMBL" id="KAK7895265.1"/>
    </source>
</evidence>
<evidence type="ECO:0000256" key="2">
    <source>
        <dbReference type="ARBA" id="ARBA00022737"/>
    </source>
</evidence>
<dbReference type="PROSITE" id="PS01179">
    <property type="entry name" value="PID"/>
    <property type="match status" value="1"/>
</dbReference>
<feature type="compositionally biased region" description="Pro residues" evidence="3">
    <location>
        <begin position="67"/>
        <end position="87"/>
    </location>
</feature>
<evidence type="ECO:0000256" key="3">
    <source>
        <dbReference type="SAM" id="MobiDB-lite"/>
    </source>
</evidence>
<feature type="domain" description="PID" evidence="4">
    <location>
        <begin position="446"/>
        <end position="518"/>
    </location>
</feature>
<protein>
    <recommendedName>
        <fullName evidence="4">PID domain-containing protein</fullName>
    </recommendedName>
</protein>
<evidence type="ECO:0000256" key="1">
    <source>
        <dbReference type="ARBA" id="ARBA00022448"/>
    </source>
</evidence>
<feature type="compositionally biased region" description="Polar residues" evidence="3">
    <location>
        <begin position="16"/>
        <end position="25"/>
    </location>
</feature>
<feature type="compositionally biased region" description="Basic residues" evidence="3">
    <location>
        <begin position="54"/>
        <end position="64"/>
    </location>
</feature>
<comment type="caution">
    <text evidence="5">The sequence shown here is derived from an EMBL/GenBank/DDBJ whole genome shotgun (WGS) entry which is preliminary data.</text>
</comment>
<name>A0AAW0N9G1_9GOBI</name>
<dbReference type="InterPro" id="IPR011993">
    <property type="entry name" value="PH-like_dom_sf"/>
</dbReference>
<dbReference type="SUPFAM" id="SSF50729">
    <property type="entry name" value="PH domain-like"/>
    <property type="match status" value="1"/>
</dbReference>
<organism evidence="5 6">
    <name type="scientific">Mugilogobius chulae</name>
    <name type="common">yellowstripe goby</name>
    <dbReference type="NCBI Taxonomy" id="88201"/>
    <lineage>
        <taxon>Eukaryota</taxon>
        <taxon>Metazoa</taxon>
        <taxon>Chordata</taxon>
        <taxon>Craniata</taxon>
        <taxon>Vertebrata</taxon>
        <taxon>Euteleostomi</taxon>
        <taxon>Actinopterygii</taxon>
        <taxon>Neopterygii</taxon>
        <taxon>Teleostei</taxon>
        <taxon>Neoteleostei</taxon>
        <taxon>Acanthomorphata</taxon>
        <taxon>Gobiaria</taxon>
        <taxon>Gobiiformes</taxon>
        <taxon>Gobioidei</taxon>
        <taxon>Gobiidae</taxon>
        <taxon>Gobionellinae</taxon>
        <taxon>Mugilogobius</taxon>
    </lineage>
</organism>
<dbReference type="Proteomes" id="UP001460270">
    <property type="component" value="Unassembled WGS sequence"/>
</dbReference>
<evidence type="ECO:0000313" key="6">
    <source>
        <dbReference type="Proteomes" id="UP001460270"/>
    </source>
</evidence>
<reference evidence="6" key="1">
    <citation type="submission" date="2024-04" db="EMBL/GenBank/DDBJ databases">
        <title>Salinicola lusitanus LLJ914,a marine bacterium isolated from the Okinawa Trough.</title>
        <authorList>
            <person name="Li J."/>
        </authorList>
    </citation>
    <scope>NUCLEOTIDE SEQUENCE [LARGE SCALE GENOMIC DNA]</scope>
</reference>
<evidence type="ECO:0000259" key="4">
    <source>
        <dbReference type="PROSITE" id="PS01179"/>
    </source>
</evidence>
<accession>A0AAW0N9G1</accession>
<feature type="region of interest" description="Disordered" evidence="3">
    <location>
        <begin position="1"/>
        <end position="285"/>
    </location>
</feature>
<dbReference type="PANTHER" id="PTHR12345:SF16">
    <property type="entry name" value="X11L, ISOFORM F-RELATED"/>
    <property type="match status" value="1"/>
</dbReference>
<feature type="region of interest" description="Disordered" evidence="3">
    <location>
        <begin position="472"/>
        <end position="501"/>
    </location>
</feature>
<keyword evidence="1" id="KW-0813">Transport</keyword>
<dbReference type="PANTHER" id="PTHR12345">
    <property type="entry name" value="SYNTENIN RELATED"/>
    <property type="match status" value="1"/>
</dbReference>
<proteinExistence type="predicted"/>